<feature type="region of interest" description="Disordered" evidence="1">
    <location>
        <begin position="56"/>
        <end position="75"/>
    </location>
</feature>
<dbReference type="RefSeq" id="XP_001459102.1">
    <property type="nucleotide sequence ID" value="XM_001459065.1"/>
</dbReference>
<evidence type="ECO:0000256" key="1">
    <source>
        <dbReference type="SAM" id="MobiDB-lite"/>
    </source>
</evidence>
<accession>A0E8T8</accession>
<dbReference type="EMBL" id="CT868664">
    <property type="protein sequence ID" value="CAK91705.1"/>
    <property type="molecule type" value="Genomic_DNA"/>
</dbReference>
<gene>
    <name evidence="2" type="ORF">GSPATT00024435001</name>
</gene>
<sequence length="418" mass="50419">MVCYNMPLKTSIYASRLSIKLLWFQLQKNDQDANSQNKSQQEQINEQKKMQLDLGIGSSGQIQNPKKPSSIVSPTDNYFQLNDEKEQEKEKLFDFQGDEELKLNQKLVKDQFKQRQYNEEIKEGLEKEDQQEKIEPQWIQKSCQDMVARRRLEIEKTLLRTQEYLSMFLKMEKDQSKISELVILFKCKQRWIQDEDTKLVSMVALEGKNWTKLARHFQEELGNRLEKDILINQINFQFCPMDRLRRSRNSKILQLMWCKMEFGSFTFKRKISIDPKYIGKYGEEQVLFKIFKKIFLGRYKIKTRQYLNKACISQTIERNKNIEVEYSDISNNDMKLFNSENYSSSIGQCKFPFYYYENNVFYENLEYLIYNICFDREFDKKQDYFELFYSLQQYKIIIQLRPENPLKTDKIFKDSNCI</sequence>
<dbReference type="HOGENOM" id="CLU_714683_0_0_1"/>
<dbReference type="KEGG" id="ptm:GSPATT00024435001"/>
<dbReference type="OrthoDB" id="2143914at2759"/>
<proteinExistence type="predicted"/>
<protein>
    <recommendedName>
        <fullName evidence="4">Myb-like domain-containing protein</fullName>
    </recommendedName>
</protein>
<evidence type="ECO:0000313" key="2">
    <source>
        <dbReference type="EMBL" id="CAK91705.1"/>
    </source>
</evidence>
<dbReference type="AlphaFoldDB" id="A0E8T8"/>
<organism evidence="2 3">
    <name type="scientific">Paramecium tetraurelia</name>
    <dbReference type="NCBI Taxonomy" id="5888"/>
    <lineage>
        <taxon>Eukaryota</taxon>
        <taxon>Sar</taxon>
        <taxon>Alveolata</taxon>
        <taxon>Ciliophora</taxon>
        <taxon>Intramacronucleata</taxon>
        <taxon>Oligohymenophorea</taxon>
        <taxon>Peniculida</taxon>
        <taxon>Parameciidae</taxon>
        <taxon>Paramecium</taxon>
    </lineage>
</organism>
<evidence type="ECO:0000313" key="3">
    <source>
        <dbReference type="Proteomes" id="UP000000600"/>
    </source>
</evidence>
<keyword evidence="3" id="KW-1185">Reference proteome</keyword>
<reference evidence="2 3" key="1">
    <citation type="journal article" date="2006" name="Nature">
        <title>Global trends of whole-genome duplications revealed by the ciliate Paramecium tetraurelia.</title>
        <authorList>
            <consortium name="Genoscope"/>
            <person name="Aury J.-M."/>
            <person name="Jaillon O."/>
            <person name="Duret L."/>
            <person name="Noel B."/>
            <person name="Jubin C."/>
            <person name="Porcel B.M."/>
            <person name="Segurens B."/>
            <person name="Daubin V."/>
            <person name="Anthouard V."/>
            <person name="Aiach N."/>
            <person name="Arnaiz O."/>
            <person name="Billaut A."/>
            <person name="Beisson J."/>
            <person name="Blanc I."/>
            <person name="Bouhouche K."/>
            <person name="Camara F."/>
            <person name="Duharcourt S."/>
            <person name="Guigo R."/>
            <person name="Gogendeau D."/>
            <person name="Katinka M."/>
            <person name="Keller A.-M."/>
            <person name="Kissmehl R."/>
            <person name="Klotz C."/>
            <person name="Koll F."/>
            <person name="Le Moue A."/>
            <person name="Lepere C."/>
            <person name="Malinsky S."/>
            <person name="Nowacki M."/>
            <person name="Nowak J.K."/>
            <person name="Plattner H."/>
            <person name="Poulain J."/>
            <person name="Ruiz F."/>
            <person name="Serrano V."/>
            <person name="Zagulski M."/>
            <person name="Dessen P."/>
            <person name="Betermier M."/>
            <person name="Weissenbach J."/>
            <person name="Scarpelli C."/>
            <person name="Schachter V."/>
            <person name="Sperling L."/>
            <person name="Meyer E."/>
            <person name="Cohen J."/>
            <person name="Wincker P."/>
        </authorList>
    </citation>
    <scope>NUCLEOTIDE SEQUENCE [LARGE SCALE GENOMIC DNA]</scope>
    <source>
        <strain evidence="2 3">Stock d4-2</strain>
    </source>
</reference>
<feature type="compositionally biased region" description="Polar residues" evidence="1">
    <location>
        <begin position="59"/>
        <end position="75"/>
    </location>
</feature>
<name>A0E8T8_PARTE</name>
<evidence type="ECO:0008006" key="4">
    <source>
        <dbReference type="Google" id="ProtNLM"/>
    </source>
</evidence>
<dbReference type="InParanoid" id="A0E8T8"/>
<dbReference type="GeneID" id="5044887"/>
<dbReference type="Proteomes" id="UP000000600">
    <property type="component" value="Unassembled WGS sequence"/>
</dbReference>